<dbReference type="PROSITE" id="PS51257">
    <property type="entry name" value="PROKAR_LIPOPROTEIN"/>
    <property type="match status" value="1"/>
</dbReference>
<sequence>MKKIVILSLLILSIGCKKDDTNDTFISNINHQIKITYGTFFDNKPAEDVLIKFTNLQSGTSYHTKTDSKGEAEIELPAGVYEINASKTLSATEMRVLSGEEKEANFNASVNKKSITSQNNEPTLLELSTGRVGNLLIKQVYYLGSDTKQGANDRDLFFEIHNNSNETLFLDKLCFAQIYGVRMIEEDKGQLLPNKQYDWSKSPSLIGLGDKANTDYVYAYEVIAFPGTGNEYPLASGKSILVARTAQNHKQPLTIGNKKYEVPNPELTVNLSGAKFEVFYPNHQQSNAGIDTDIDNPNATNMLLIYKVNTYKDLTLNSQGRDAYVLFYLPEDLNQWKKAQSPEPVKKGRTPRLYLQIPNQQIIDGVNLQDIATKLPHRLPSSIDAGEILSTKGPNTSQSAIRKIKNKSMEKFFIKTPIILHVILN</sequence>
<proteinExistence type="predicted"/>
<reference evidence="2" key="1">
    <citation type="submission" date="2015-01" db="EMBL/GenBank/DDBJ databases">
        <authorList>
            <person name="MANFREDI Pablo"/>
        </authorList>
    </citation>
    <scope>NUCLEOTIDE SEQUENCE [LARGE SCALE GENOMIC DNA]</scope>
    <source>
        <strain evidence="2">Cc11</strain>
    </source>
</reference>
<protein>
    <recommendedName>
        <fullName evidence="3">DUF4876 domain-containing protein</fullName>
    </recommendedName>
</protein>
<organism evidence="1 2">
    <name type="scientific">Capnocytophaga canimorsus</name>
    <dbReference type="NCBI Taxonomy" id="28188"/>
    <lineage>
        <taxon>Bacteria</taxon>
        <taxon>Pseudomonadati</taxon>
        <taxon>Bacteroidota</taxon>
        <taxon>Flavobacteriia</taxon>
        <taxon>Flavobacteriales</taxon>
        <taxon>Flavobacteriaceae</taxon>
        <taxon>Capnocytophaga</taxon>
    </lineage>
</organism>
<dbReference type="Proteomes" id="UP000039370">
    <property type="component" value="Unassembled WGS sequence"/>
</dbReference>
<evidence type="ECO:0008006" key="3">
    <source>
        <dbReference type="Google" id="ProtNLM"/>
    </source>
</evidence>
<dbReference type="Pfam" id="PF16215">
    <property type="entry name" value="DUF4876"/>
    <property type="match status" value="1"/>
</dbReference>
<evidence type="ECO:0000313" key="2">
    <source>
        <dbReference type="Proteomes" id="UP000039370"/>
    </source>
</evidence>
<dbReference type="AlphaFoldDB" id="A0A0B7ID62"/>
<name>A0A0B7ID62_9FLAO</name>
<dbReference type="EMBL" id="CDOK01000116">
    <property type="protein sequence ID" value="CEN49861.1"/>
    <property type="molecule type" value="Genomic_DNA"/>
</dbReference>
<dbReference type="InterPro" id="IPR032627">
    <property type="entry name" value="DUF4876"/>
</dbReference>
<gene>
    <name evidence="1" type="ORF">CCAN11_2020012</name>
</gene>
<accession>A0A0B7ID62</accession>
<evidence type="ECO:0000313" key="1">
    <source>
        <dbReference type="EMBL" id="CEN49861.1"/>
    </source>
</evidence>